<dbReference type="InterPro" id="IPR000836">
    <property type="entry name" value="PRTase_dom"/>
</dbReference>
<dbReference type="InterPro" id="IPR029057">
    <property type="entry name" value="PRTase-like"/>
</dbReference>
<name>A0A6J4L8X0_9GAMM</name>
<evidence type="ECO:0000313" key="4">
    <source>
        <dbReference type="EMBL" id="CAA9326987.1"/>
    </source>
</evidence>
<comment type="similarity">
    <text evidence="1">Belongs to the ComF/GntX family.</text>
</comment>
<gene>
    <name evidence="4" type="ORF">AVDCRST_MAG71-1567</name>
</gene>
<evidence type="ECO:0000259" key="3">
    <source>
        <dbReference type="Pfam" id="PF18912"/>
    </source>
</evidence>
<keyword evidence="4" id="KW-0328">Glycosyltransferase</keyword>
<dbReference type="AlphaFoldDB" id="A0A6J4L8X0"/>
<keyword evidence="4" id="KW-0808">Transferase</keyword>
<dbReference type="PANTHER" id="PTHR47505">
    <property type="entry name" value="DNA UTILIZATION PROTEIN YHGH"/>
    <property type="match status" value="1"/>
</dbReference>
<protein>
    <submittedName>
        <fullName evidence="4">Competence protein F homolog, phosphoribosyltransferase domain protein YhgH required for utilization of DNA as sole source of carbon and energy</fullName>
    </submittedName>
</protein>
<feature type="domain" description="Phosphoribosyltransferase" evidence="2">
    <location>
        <begin position="171"/>
        <end position="256"/>
    </location>
</feature>
<dbReference type="SUPFAM" id="SSF53271">
    <property type="entry name" value="PRTase-like"/>
    <property type="match status" value="1"/>
</dbReference>
<feature type="domain" description="Double zinc ribbon" evidence="3">
    <location>
        <begin position="29"/>
        <end position="83"/>
    </location>
</feature>
<organism evidence="4">
    <name type="scientific">uncultured Lysobacter sp</name>
    <dbReference type="NCBI Taxonomy" id="271060"/>
    <lineage>
        <taxon>Bacteria</taxon>
        <taxon>Pseudomonadati</taxon>
        <taxon>Pseudomonadota</taxon>
        <taxon>Gammaproteobacteria</taxon>
        <taxon>Lysobacterales</taxon>
        <taxon>Lysobacteraceae</taxon>
        <taxon>Lysobacter</taxon>
        <taxon>environmental samples</taxon>
    </lineage>
</organism>
<dbReference type="CDD" id="cd06223">
    <property type="entry name" value="PRTases_typeI"/>
    <property type="match status" value="1"/>
</dbReference>
<evidence type="ECO:0000259" key="2">
    <source>
        <dbReference type="Pfam" id="PF00156"/>
    </source>
</evidence>
<dbReference type="InterPro" id="IPR044005">
    <property type="entry name" value="DZR_2"/>
</dbReference>
<accession>A0A6J4L8X0</accession>
<proteinExistence type="inferred from homology"/>
<sequence length="259" mass="28247">MTEAVNQIRPDPVDEARRRLGFWLRHDAARLLWPNRCLVCSAAGVDGLDLCAACVEALPWNREACARCAIPLPQAAEACGRCLQRAARHRGRGIAPPLDAVRAAFVYALPLDRLLPRFKFHHDLAAGALLAQLMAQALHDAPRPDVLMPVPLHRARLRRRGFDQALELARPLASALALRLESNRLLRVRDTAAQSTLGAGSRRRNLRDAFAVRPGAPLPAHVVLIDDVMTTGATLQAAALALRRAGVARVEAWVCARAP</sequence>
<dbReference type="GO" id="GO:0016757">
    <property type="term" value="F:glycosyltransferase activity"/>
    <property type="evidence" value="ECO:0007669"/>
    <property type="project" value="UniProtKB-KW"/>
</dbReference>
<dbReference type="PANTHER" id="PTHR47505:SF1">
    <property type="entry name" value="DNA UTILIZATION PROTEIN YHGH"/>
    <property type="match status" value="1"/>
</dbReference>
<dbReference type="Pfam" id="PF00156">
    <property type="entry name" value="Pribosyltran"/>
    <property type="match status" value="1"/>
</dbReference>
<evidence type="ECO:0000256" key="1">
    <source>
        <dbReference type="ARBA" id="ARBA00008007"/>
    </source>
</evidence>
<dbReference type="Pfam" id="PF18912">
    <property type="entry name" value="DZR_2"/>
    <property type="match status" value="1"/>
</dbReference>
<dbReference type="InterPro" id="IPR051910">
    <property type="entry name" value="ComF/GntX_DNA_util-trans"/>
</dbReference>
<dbReference type="EMBL" id="CADCUA010000380">
    <property type="protein sequence ID" value="CAA9326987.1"/>
    <property type="molecule type" value="Genomic_DNA"/>
</dbReference>
<reference evidence="4" key="1">
    <citation type="submission" date="2020-02" db="EMBL/GenBank/DDBJ databases">
        <authorList>
            <person name="Meier V. D."/>
        </authorList>
    </citation>
    <scope>NUCLEOTIDE SEQUENCE</scope>
    <source>
        <strain evidence="4">AVDCRST_MAG71</strain>
    </source>
</reference>
<dbReference type="Gene3D" id="3.40.50.2020">
    <property type="match status" value="1"/>
</dbReference>